<keyword evidence="1" id="KW-0175">Coiled coil</keyword>
<comment type="caution">
    <text evidence="3">The sequence shown here is derived from an EMBL/GenBank/DDBJ whole genome shotgun (WGS) entry which is preliminary data.</text>
</comment>
<feature type="coiled-coil region" evidence="1">
    <location>
        <begin position="3071"/>
        <end position="3098"/>
    </location>
</feature>
<protein>
    <submittedName>
        <fullName evidence="3">Uncharacterized protein</fullName>
    </submittedName>
</protein>
<feature type="compositionally biased region" description="Polar residues" evidence="2">
    <location>
        <begin position="1648"/>
        <end position="1664"/>
    </location>
</feature>
<feature type="region of interest" description="Disordered" evidence="2">
    <location>
        <begin position="2681"/>
        <end position="2705"/>
    </location>
</feature>
<dbReference type="Gene3D" id="3.90.550.20">
    <property type="match status" value="1"/>
</dbReference>
<proteinExistence type="predicted"/>
<dbReference type="SUPFAM" id="SSF53448">
    <property type="entry name" value="Nucleotide-diphospho-sugar transferases"/>
    <property type="match status" value="1"/>
</dbReference>
<sequence>MVHETGILGDVGNRNAGNQNSVGVVATVAATTSDDLNAIAQKYESGFTGDSGKGRFGLVIGINGNPGSEQAISQQIQQFQNSWDNRFPVAVVGFTWKNPTTDVVDQKSIPYGGIRETIVRNPVTENLTNKIRQNGGDNQVYLHIGDADLHSLDTNNGPLFDAVNDTVRNNPEGAPELISGGYRVRPDDGDLANQAAQLDLDVRQALAGVDSRSVYFPEPNTFVRMDGGKLENDATFGTKNPNTGKFDYGAKEGQGLVDSVLSQRNPGWQYSGHPDAIAKFTSDLAIRTDGSRIASKVGTDPNGITALTQSHANETTWSDQIGHYLANHTDLDPNLAKIAAKAAFHGITPNGPTPNRPGRFGEVSANLSPADVNTLKREMKDHRGDVEKLAALTLSTRQALIDNLQGNHSAATQTPSAAPRNQPNPPSNPQPDNSRNLPGPQDWHGRRDTAPATRFASERFDPATRIAEQFSGNREGLQGGQLAGAITNIRFDVRRFETSPGHWVREYTIPIDLTSHTGSVSPDERAQLVQDAQNHLDDWINQNYQLRGGDQVHIRIDARVADDIRPGDTSWETDSSRPVPVNVHDSTVDSGTPDTNQLNWDVHDSSFGIAHELMHFLGLGEGYRSDDMLFNRDDQPGVMGPDAWHDSRLNQGNLDQLENVSDTANIRDHHLGSEPAQNPASQRENPDDSTPQDDHTPEANPGLHFPSHAPDPNEGTPPVNGGKAEFKQAQQEYNFKVVRETGIIGNVGTRDDDNQDGVGVVATVPATTKDDLQTIAEKYAGGFTGNSSDGRFALVIGLNGTPGSERAISQQIQQFQSNWDNRFPVAVVGFTWKNPTTDVVDQKTIPYATIRETIARNPVTADLIGQIRESGGDQDVYLHTGDADVHSLNTPSGPLFDAVNSVVTGSEDGAPELISGGYQVRPDDGANASRAAQLDLNVRRAMAEVDPRSVYFPEPNTFVRMKRDQLENDVTFGYRKPGSSRFRYNAEEGQGLVDSVLAQRKAEWTGLDPRGVAKFDPNVAIQTDGTRIAAKVGTDPNGITALDQSHAKDTKWADQIGRYLSNHTQLTADQVNLVQLAKKAAFSGIEPGKPMPPRPEKFSDVLANLSPGDRSSLVAGMRQNMEDGKRLADLIVATRQALTDTLGNNPAPSLHTPAAAPPKPDSDHPTDSETGIDFDSHRGLEAVRESNPKASALTLKAVRQREFTADERAGAEDALKHYAPIIGAQRQSSSRADIEQEVQHIGAVSLGIENGRMSPAMAGEYIGSHKTVNIYALAGLDRDFGGGRREVEGMVTHELSHGLLKYALDDYTKHVGVWNEDNTPKRRPDAEPPSDPNARSDFADFTAAIKSHLLVPQNLAENSPRRAEFVTRLESAHPDVFAKQGDELSRNRAARIAKTLRGEHLGAFNEHTGYWTSDGFPAFDGERPMSRYGSTNPNEDMAETAKFYFLDPDRLRAEAPQRAAFFDQLVADWKPQQDDTVLVADEETSTEEEPDTRPLTQRLPEFARNGKALGSIVPADVRGAKDVGNAIENVLRGFSAPQQNPPKAEGIDAITESLSGPEFESFLGSGRKSMVRVGEKWYEVHVTAEPDFASVGSDRITKLPQPTIGDVKNEAKTTHASPHTDTTANVIGTSYFGMFPAGPYASLGGSAQLASPSAEHTGTTTGTEQRVIRSAGDTQRADVPVTYRITVRNETGGLSGSTVDGRVGLVLSTDLSNLKQEPTAGPGDPKPDWAGQIEFLAPEVVDLDENALFDQVSKNLHPSVTKFGAPGRTTLREFLSRGGVRSVLGTAMQGGPVVSNDLLSPHGSHRDAVQLQARPTNVELLGVIPGEGELRFNDSSLSGGSTTVSSKYGGDVNATFGGGSSMPGAVSGVAGVTGNFSRKINQQSTSGTSFTNKSTVNAKGDIGLYKVTVDLDVTTSTGEKTTVQATSYTRMGLPEAKAQGLPVPKDTAPKFKDVGTRYEPPYLAAAAAAGNVRAGSFAPATQVQPQIESALRDLPGFEKFLPRWDKFQSDQQDSGRDVAERFANLRKIASTFSVASLRGRMDSLLTQGVSTQLKRRGLFTDEYINVTVKAKTGPGRHLGQSDGRSVKNSNEVSPSLTSATTTERGWSLGVEGRVVIPAASAVAKVGISPTVSPLQYSDNRTWKNSGGPTVTTTTVNGGSPDSQVFEHDVEFEVEITSYTRNRPWVRRLTPGSPFRVTPKVSTVAETGHPALPKISGKVDLWVNDGTALKKDPGEFTSGKPGVVAMSPKDTPSIDDVLTQQQSQPSPNFLHVDAFANTEALRDEGLRQLQRAAGGDAVLGLSGSEARARVDRLFSPENLRGLVPKLLKQGGTAGGFRYERRMADRVGGLGMGMSLSNPKLVSVSETGGGERTYSGGSKASYEASRKQALEANAQLALTVRPSAGDAHGQGQTAGTAKWSPWQRTSGSSNEMTASVDHTTRAPAGSRTVLVQYDANVRLVAESRQEGLVNGPISRAGADVQLPGSVFVSMTEDDARTEGLLPPVEPRNPAPGTLSTPAMVGGKSHSLGAAVLEDAPNLSGLVQEARQQLGKLGGKLLPKSVLDDSMNNLQRTLETASPEAVTSLVDSALDGGVSLVAQDQGVLWTDNYQLLLKAKIVDTQFVDVQNDGSEVDHVVNSSRTDKKNSGHGSSYTGQVRGAGRGLFQDSQPKLNGYDGAYLGASGTRAKSDQTVENKTTTTAVTASSSGPSARYRHQIQFELVVARDGHTYPVASQEATVTSRSSADDQKISGDERYHTKLYGSRTTELGADQSSEDALRSWQQAGFGPLPDSSMVEGVRGAADVRAAALRALRLAGAGSGLTGPGTGSHNTLSSSITNETLQANLPDMVDKPFVLPELHSSAVTGSGHGSVKVYARVVKPDLTGLSDSVKLERSRQSGSTFTGEAKTTLSGEQQGNLGAGGITDPDRNMHSWGGLDVRNPVARVDPTSSTNPAQRSVVGKDKGRTGLVGFDVEYRVVATVGGKTAAVEVRVPQSSRTRMNGSDLEQALGEPLPESLTSAQDAVKKAAEDWRSAEEELEKAQQDFDDAWLAENDNVHDATGGARGLNVAVDDNDPVRHLRQALDAAQNEAREAGQALRAGNAEINRLNDLDEQLLSLALSEEPGSVAQNDLVADAWHAQQQAQQVRDGQPDLVRQRQAAQDRAAEILNVLDEYRNKHSDHSARQDDANDRIRAAREKADEALRTWWQAKSEVDTQIGAHTWPQPSTDTPRDGVVTEEHREGTVEASDAANVSTVSGWDTDTGSPYDFGVSEIQTHTVTDRSGKVRAVSFLPASEQTGDIERDWVTDNSGQISTLPEGATPQKFDPLLRQARATGATPELSGRRFGEWADESAAPWDEDSFFVFAHGRPESVKLTLLGGRTVRVSGDAFARIVANSALFAQTHSSVTLIACSAGQTDGPGGLAHDFQRTLSELGGPATVHAPTKPALFGRDSSALGKAIGATQSFTTVTEGGHFRTFGGNPGDEAIVGLVREMEHGELAPEPAAGPIPLSDRYGTLALASTVESQLADEVSRTGVLRLTEVRDLVSRHERPDVIWSAALTRLAARPDVAVHTVVEAGRDPEIGKWTRAELPPMARGLYTVTGKGTWTGTELSRPVRLNPAWSTGPARAGAFPGRPDARYYAETLVEHHLDRSPLPPVAIPAELAEQFKADVATHLGALPGEVRPELDHLVSSESLSAGSTVEAGPDYVLAEENTYSSASDLVSDLRETEVNGPAPAPLLGPDLFGLYRAPEPPDFLRGHDLSRLTAGQSLSFLDLLDLTKGYQLSREHLDPAHLHDNREWTLEKERADDKLAEWAPGTVEPLAKTTATPLLMHAIWLGGPLRNTGTMQTFRRNFGDAADRLGEGIVAVLWTDVPRWQTELALTTAAPEDGPDPLHEVRDLVYWAAEHNIQLVDVAEVFTGEHPMLTQEFYLSEVAKQTGPGFAAASDILRLELMYRFGGLYTDGDNVVHGLGDVVRAAESDAGYAVHRVGGNIANSAFTMSKGHPFAKAYLDQLRENYGQTQANLLPREVDALGQGFFSTPLGRVHRQSVMYRSGPVALTETARRIGLSSAQELPGMAEIRMNSDHSWLLPPQGDPPPLSDRFETLELTQHVVQTLVRGLYNRDGDLHLTAVEPAVRRHADPDLVWQAALSYLASDPELAALVRTVTDRSSYTGEVHDVPLPPAARALLNIDDSRVHHHLGEVQRAATLRPVDSVLVADSPDPLENGTARLTESLRAADARGGALPPIEVTGTGPDGRARAATTARELAGHLARELGADVLDRVPVKLRVSDGDGRVRTSFRPAGEPAVEITSGSPDPVVFQGLDDVPTPAVPRPWSQDGRIVGMHYSASEVDAVSEEPTVLGDVELSAVARDRVTADFRGPLPLTSDPVSTRAFTDELRASGTDLPVDAVNVQSIGSEHPSADYLISGGEQALELDRRMVEELVRAASHTWWFRPQPPAGPVRVTDRAGTVKLLGSVLTRLRRGGSTLDLTSVALDVHRHERPDLVWTAVLELAALSPTLVHDVRHVIDRRLDASTGRWQVVDLPSSARKLFAVTDKGIWRAGAVCRPARLGVGPVVPPQSPGRRPLGDEQSEATLARWMAESIVERVGDGLPAPVLTLTGSTELQDRLVARIQAELDVLNAATPIAAAELVALSTAGPAAATVSFPETPLAPRLSPAETAAAAGLSEHYALLHLHGVPDTLLGKDNPDATTVLLDLVAATRDGADVARIADAMEVLDRHGALAAVLSAPGGRTLLLEELTRVPDQADPEGYARDLATATRALATEDLPADVLRAAVRGTLDGWPDAPDSFGERVEQTRETLWTMHRLSVVGLGWLDRWRTAAAIRRYREQQRAASARNAAALASLTEAGSGTGSSDVQ</sequence>
<feature type="region of interest" description="Disordered" evidence="2">
    <location>
        <begin position="2886"/>
        <end position="2921"/>
    </location>
</feature>
<feature type="region of interest" description="Disordered" evidence="2">
    <location>
        <begin position="569"/>
        <end position="597"/>
    </location>
</feature>
<feature type="region of interest" description="Disordered" evidence="2">
    <location>
        <begin position="1140"/>
        <end position="1174"/>
    </location>
</feature>
<feature type="compositionally biased region" description="Polar residues" evidence="2">
    <location>
        <begin position="2082"/>
        <end position="2104"/>
    </location>
</feature>
<evidence type="ECO:0000256" key="1">
    <source>
        <dbReference type="SAM" id="Coils"/>
    </source>
</evidence>
<evidence type="ECO:0000256" key="2">
    <source>
        <dbReference type="SAM" id="MobiDB-lite"/>
    </source>
</evidence>
<dbReference type="InterPro" id="IPR029044">
    <property type="entry name" value="Nucleotide-diphossugar_trans"/>
</dbReference>
<feature type="compositionally biased region" description="Polar residues" evidence="2">
    <location>
        <begin position="2892"/>
        <end position="2912"/>
    </location>
</feature>
<feature type="compositionally biased region" description="Polar residues" evidence="2">
    <location>
        <begin position="2420"/>
        <end position="2432"/>
    </location>
</feature>
<evidence type="ECO:0000313" key="3">
    <source>
        <dbReference type="EMBL" id="MBB4687605.1"/>
    </source>
</evidence>
<feature type="region of interest" description="Disordered" evidence="2">
    <location>
        <begin position="407"/>
        <end position="462"/>
    </location>
</feature>
<dbReference type="Proteomes" id="UP000581769">
    <property type="component" value="Unassembled WGS sequence"/>
</dbReference>
<accession>A0A840J1T2</accession>
<dbReference type="EMBL" id="JACHMG010000001">
    <property type="protein sequence ID" value="MBB4687605.1"/>
    <property type="molecule type" value="Genomic_DNA"/>
</dbReference>
<feature type="region of interest" description="Disordered" evidence="2">
    <location>
        <begin position="2402"/>
        <end position="2432"/>
    </location>
</feature>
<feature type="coiled-coil region" evidence="1">
    <location>
        <begin position="3012"/>
        <end position="3039"/>
    </location>
</feature>
<feature type="region of interest" description="Disordered" evidence="2">
    <location>
        <begin position="2072"/>
        <end position="2104"/>
    </location>
</feature>
<feature type="compositionally biased region" description="Polar residues" evidence="2">
    <location>
        <begin position="584"/>
        <end position="597"/>
    </location>
</feature>
<name>A0A840J1T2_9PSEU</name>
<organism evidence="3 4">
    <name type="scientific">Amycolatopsis jiangsuensis</name>
    <dbReference type="NCBI Taxonomy" id="1181879"/>
    <lineage>
        <taxon>Bacteria</taxon>
        <taxon>Bacillati</taxon>
        <taxon>Actinomycetota</taxon>
        <taxon>Actinomycetes</taxon>
        <taxon>Pseudonocardiales</taxon>
        <taxon>Pseudonocardiaceae</taxon>
        <taxon>Amycolatopsis</taxon>
    </lineage>
</organism>
<keyword evidence="4" id="KW-1185">Reference proteome</keyword>
<dbReference type="RefSeq" id="WP_184782425.1">
    <property type="nucleotide sequence ID" value="NZ_JACHMG010000001.1"/>
</dbReference>
<feature type="region of interest" description="Disordered" evidence="2">
    <location>
        <begin position="2632"/>
        <end position="2664"/>
    </location>
</feature>
<feature type="region of interest" description="Disordered" evidence="2">
    <location>
        <begin position="1648"/>
        <end position="1674"/>
    </location>
</feature>
<feature type="compositionally biased region" description="Low complexity" evidence="2">
    <location>
        <begin position="2693"/>
        <end position="2705"/>
    </location>
</feature>
<feature type="region of interest" description="Disordered" evidence="2">
    <location>
        <begin position="2937"/>
        <end position="2956"/>
    </location>
</feature>
<reference evidence="3 4" key="1">
    <citation type="submission" date="2020-08" db="EMBL/GenBank/DDBJ databases">
        <title>Sequencing the genomes of 1000 actinobacteria strains.</title>
        <authorList>
            <person name="Klenk H.-P."/>
        </authorList>
    </citation>
    <scope>NUCLEOTIDE SEQUENCE [LARGE SCALE GENOMIC DNA]</scope>
    <source>
        <strain evidence="3 4">DSM 45859</strain>
    </source>
</reference>
<feature type="region of interest" description="Disordered" evidence="2">
    <location>
        <begin position="669"/>
        <end position="723"/>
    </location>
</feature>
<gene>
    <name evidence="3" type="ORF">BJY18_005090</name>
</gene>
<evidence type="ECO:0000313" key="4">
    <source>
        <dbReference type="Proteomes" id="UP000581769"/>
    </source>
</evidence>
<feature type="region of interest" description="Disordered" evidence="2">
    <location>
        <begin position="1315"/>
        <end position="1336"/>
    </location>
</feature>
<feature type="coiled-coil region" evidence="1">
    <location>
        <begin position="3151"/>
        <end position="3199"/>
    </location>
</feature>